<protein>
    <submittedName>
        <fullName evidence="2">Uncharacterized protein</fullName>
    </submittedName>
</protein>
<sequence length="135" mass="14978">MSGRPWFAMKPERMWTKQHEAFLYFDPALKPRAGQGPGFQREVAWRKRTDHEAFPSIFRTGFAAARGSSHASSGRRREVVHSENSTSFGQGKAVEGVPMAAESSVVEEAATTMAESSLEEVFTVRPMLFRTAGLV</sequence>
<dbReference type="Proteomes" id="UP000092993">
    <property type="component" value="Unassembled WGS sequence"/>
</dbReference>
<comment type="caution">
    <text evidence="2">The sequence shown here is derived from an EMBL/GenBank/DDBJ whole genome shotgun (WGS) entry which is preliminary data.</text>
</comment>
<keyword evidence="3" id="KW-1185">Reference proteome</keyword>
<dbReference type="STRING" id="5627.A0A1C7MU72"/>
<accession>A0A1C7MU72</accession>
<reference evidence="2 3" key="1">
    <citation type="submission" date="2016-03" db="EMBL/GenBank/DDBJ databases">
        <title>Whole genome sequencing of Grifola frondosa 9006-11.</title>
        <authorList>
            <person name="Min B."/>
            <person name="Park H."/>
            <person name="Kim J.-G."/>
            <person name="Cho H."/>
            <person name="Oh Y.-L."/>
            <person name="Kong W.-S."/>
            <person name="Choi I.-G."/>
        </authorList>
    </citation>
    <scope>NUCLEOTIDE SEQUENCE [LARGE SCALE GENOMIC DNA]</scope>
    <source>
        <strain evidence="2 3">9006-11</strain>
    </source>
</reference>
<proteinExistence type="predicted"/>
<organism evidence="2 3">
    <name type="scientific">Grifola frondosa</name>
    <name type="common">Maitake</name>
    <name type="synonym">Polyporus frondosus</name>
    <dbReference type="NCBI Taxonomy" id="5627"/>
    <lineage>
        <taxon>Eukaryota</taxon>
        <taxon>Fungi</taxon>
        <taxon>Dikarya</taxon>
        <taxon>Basidiomycota</taxon>
        <taxon>Agaricomycotina</taxon>
        <taxon>Agaricomycetes</taxon>
        <taxon>Polyporales</taxon>
        <taxon>Grifolaceae</taxon>
        <taxon>Grifola</taxon>
    </lineage>
</organism>
<evidence type="ECO:0000256" key="1">
    <source>
        <dbReference type="SAM" id="MobiDB-lite"/>
    </source>
</evidence>
<dbReference type="EMBL" id="LUGG01000001">
    <property type="protein sequence ID" value="OBZ80029.1"/>
    <property type="molecule type" value="Genomic_DNA"/>
</dbReference>
<dbReference type="AlphaFoldDB" id="A0A1C7MU72"/>
<name>A0A1C7MU72_GRIFR</name>
<gene>
    <name evidence="2" type="ORF">A0H81_01418</name>
</gene>
<evidence type="ECO:0000313" key="2">
    <source>
        <dbReference type="EMBL" id="OBZ80029.1"/>
    </source>
</evidence>
<evidence type="ECO:0000313" key="3">
    <source>
        <dbReference type="Proteomes" id="UP000092993"/>
    </source>
</evidence>
<feature type="region of interest" description="Disordered" evidence="1">
    <location>
        <begin position="68"/>
        <end position="95"/>
    </location>
</feature>
<dbReference type="OrthoDB" id="3361414at2759"/>